<evidence type="ECO:0000313" key="1">
    <source>
        <dbReference type="EMBL" id="CAG8831928.1"/>
    </source>
</evidence>
<dbReference type="Proteomes" id="UP000789901">
    <property type="component" value="Unassembled WGS sequence"/>
</dbReference>
<sequence length="145" mass="16586">MNKIKKEGLSASFYEEVIDLTIDSFSESDFPIIDLDNLGINVTNVDEDFQLIENTTDDEKFSETPIINYFTEELAIRDIWFSAVPIEYPATSNKGIQYLMEGRGGSNKINCPYLNCHIKKVVYKCTSTKICEYTENEIKNSSHCE</sequence>
<reference evidence="1 2" key="1">
    <citation type="submission" date="2021-06" db="EMBL/GenBank/DDBJ databases">
        <authorList>
            <person name="Kallberg Y."/>
            <person name="Tangrot J."/>
            <person name="Rosling A."/>
        </authorList>
    </citation>
    <scope>NUCLEOTIDE SEQUENCE [LARGE SCALE GENOMIC DNA]</scope>
    <source>
        <strain evidence="1 2">120-4 pot B 10/14</strain>
    </source>
</reference>
<name>A0ABN7WGR9_GIGMA</name>
<dbReference type="EMBL" id="CAJVQB010044466">
    <property type="protein sequence ID" value="CAG8831928.1"/>
    <property type="molecule type" value="Genomic_DNA"/>
</dbReference>
<comment type="caution">
    <text evidence="1">The sequence shown here is derived from an EMBL/GenBank/DDBJ whole genome shotgun (WGS) entry which is preliminary data.</text>
</comment>
<gene>
    <name evidence="1" type="ORF">GMARGA_LOCUS30839</name>
</gene>
<keyword evidence="2" id="KW-1185">Reference proteome</keyword>
<protein>
    <submittedName>
        <fullName evidence="1">12937_t:CDS:1</fullName>
    </submittedName>
</protein>
<evidence type="ECO:0000313" key="2">
    <source>
        <dbReference type="Proteomes" id="UP000789901"/>
    </source>
</evidence>
<proteinExistence type="predicted"/>
<organism evidence="1 2">
    <name type="scientific">Gigaspora margarita</name>
    <dbReference type="NCBI Taxonomy" id="4874"/>
    <lineage>
        <taxon>Eukaryota</taxon>
        <taxon>Fungi</taxon>
        <taxon>Fungi incertae sedis</taxon>
        <taxon>Mucoromycota</taxon>
        <taxon>Glomeromycotina</taxon>
        <taxon>Glomeromycetes</taxon>
        <taxon>Diversisporales</taxon>
        <taxon>Gigasporaceae</taxon>
        <taxon>Gigaspora</taxon>
    </lineage>
</organism>
<accession>A0ABN7WGR9</accession>
<feature type="non-terminal residue" evidence="1">
    <location>
        <position position="145"/>
    </location>
</feature>